<evidence type="ECO:0000256" key="5">
    <source>
        <dbReference type="ARBA" id="ARBA00022692"/>
    </source>
</evidence>
<keyword evidence="3" id="KW-0444">Lipid biosynthesis</keyword>
<evidence type="ECO:0000256" key="11">
    <source>
        <dbReference type="RuleBase" id="RU003750"/>
    </source>
</evidence>
<comment type="similarity">
    <text evidence="2 11">Belongs to the CDP-alcohol phosphatidyltransferase class-I family.</text>
</comment>
<evidence type="ECO:0000256" key="10">
    <source>
        <dbReference type="ARBA" id="ARBA00023264"/>
    </source>
</evidence>
<dbReference type="eggNOG" id="COG0558">
    <property type="taxonomic scope" value="Bacteria"/>
</dbReference>
<dbReference type="EMBL" id="FONA01000017">
    <property type="protein sequence ID" value="SFE74644.1"/>
    <property type="molecule type" value="Genomic_DNA"/>
</dbReference>
<evidence type="ECO:0000256" key="6">
    <source>
        <dbReference type="ARBA" id="ARBA00022989"/>
    </source>
</evidence>
<evidence type="ECO:0000256" key="9">
    <source>
        <dbReference type="ARBA" id="ARBA00023209"/>
    </source>
</evidence>
<feature type="transmembrane region" description="Helical" evidence="12">
    <location>
        <begin position="97"/>
        <end position="117"/>
    </location>
</feature>
<sequence length="196" mass="22892">MKKENFFTIPNLLSFYRLLAFPWILFLVVSKKENLFSIFLVINLVTDILDGLLARILHQRTEIGARLDSAADDLTYALAIIGIFVFKYEVLEPHLQSFIVFIVFLILPIVLFLIRFGRLPSFHLYSTKIGGYIEGIFFILLFSGNFIVPYYYFMVVWGIMASMEHIAIQAIIPDVRSDVKGLYWVLKEELRQRKRE</sequence>
<dbReference type="Gene3D" id="1.20.120.1760">
    <property type="match status" value="1"/>
</dbReference>
<keyword evidence="9" id="KW-0594">Phospholipid biosynthesis</keyword>
<protein>
    <submittedName>
        <fullName evidence="13">CDP-diacylglycerol--glycerol-3-phosphate 3-phosphatidyltransferase</fullName>
    </submittedName>
</protein>
<comment type="subcellular location">
    <subcellularLocation>
        <location evidence="1">Membrane</location>
        <topology evidence="1">Multi-pass membrane protein</topology>
    </subcellularLocation>
</comment>
<organism evidence="13 14">
    <name type="scientific">Thermophagus xiamenensis</name>
    <dbReference type="NCBI Taxonomy" id="385682"/>
    <lineage>
        <taxon>Bacteria</taxon>
        <taxon>Pseudomonadati</taxon>
        <taxon>Bacteroidota</taxon>
        <taxon>Bacteroidia</taxon>
        <taxon>Marinilabiliales</taxon>
        <taxon>Marinilabiliaceae</taxon>
        <taxon>Thermophagus</taxon>
    </lineage>
</organism>
<dbReference type="OrthoDB" id="9785031at2"/>
<evidence type="ECO:0000256" key="8">
    <source>
        <dbReference type="ARBA" id="ARBA00023136"/>
    </source>
</evidence>
<keyword evidence="5 12" id="KW-0812">Transmembrane</keyword>
<evidence type="ECO:0000256" key="7">
    <source>
        <dbReference type="ARBA" id="ARBA00023098"/>
    </source>
</evidence>
<dbReference type="InterPro" id="IPR050324">
    <property type="entry name" value="CDP-alcohol_PTase-I"/>
</dbReference>
<dbReference type="GO" id="GO:0008654">
    <property type="term" value="P:phospholipid biosynthetic process"/>
    <property type="evidence" value="ECO:0007669"/>
    <property type="project" value="UniProtKB-KW"/>
</dbReference>
<evidence type="ECO:0000313" key="14">
    <source>
        <dbReference type="Proteomes" id="UP000181976"/>
    </source>
</evidence>
<feature type="transmembrane region" description="Helical" evidence="12">
    <location>
        <begin position="74"/>
        <end position="91"/>
    </location>
</feature>
<dbReference type="Proteomes" id="UP000181976">
    <property type="component" value="Unassembled WGS sequence"/>
</dbReference>
<dbReference type="InterPro" id="IPR043130">
    <property type="entry name" value="CDP-OH_PTrfase_TM_dom"/>
</dbReference>
<dbReference type="PANTHER" id="PTHR14269">
    <property type="entry name" value="CDP-DIACYLGLYCEROL--GLYCEROL-3-PHOSPHATE 3-PHOSPHATIDYLTRANSFERASE-RELATED"/>
    <property type="match status" value="1"/>
</dbReference>
<evidence type="ECO:0000256" key="2">
    <source>
        <dbReference type="ARBA" id="ARBA00010441"/>
    </source>
</evidence>
<keyword evidence="10" id="KW-1208">Phospholipid metabolism</keyword>
<keyword evidence="4 11" id="KW-0808">Transferase</keyword>
<keyword evidence="6 12" id="KW-1133">Transmembrane helix</keyword>
<keyword evidence="14" id="KW-1185">Reference proteome</keyword>
<evidence type="ECO:0000256" key="3">
    <source>
        <dbReference type="ARBA" id="ARBA00022516"/>
    </source>
</evidence>
<keyword evidence="7" id="KW-0443">Lipid metabolism</keyword>
<dbReference type="GO" id="GO:0016020">
    <property type="term" value="C:membrane"/>
    <property type="evidence" value="ECO:0007669"/>
    <property type="project" value="UniProtKB-SubCell"/>
</dbReference>
<evidence type="ECO:0000256" key="12">
    <source>
        <dbReference type="SAM" id="Phobius"/>
    </source>
</evidence>
<evidence type="ECO:0000256" key="4">
    <source>
        <dbReference type="ARBA" id="ARBA00022679"/>
    </source>
</evidence>
<dbReference type="InterPro" id="IPR000462">
    <property type="entry name" value="CDP-OH_P_trans"/>
</dbReference>
<evidence type="ECO:0000256" key="1">
    <source>
        <dbReference type="ARBA" id="ARBA00004141"/>
    </source>
</evidence>
<feature type="transmembrane region" description="Helical" evidence="12">
    <location>
        <begin position="129"/>
        <end position="148"/>
    </location>
</feature>
<evidence type="ECO:0000313" key="13">
    <source>
        <dbReference type="EMBL" id="SFE74644.1"/>
    </source>
</evidence>
<name>A0A1I2D2B5_9BACT</name>
<dbReference type="InParanoid" id="A0A1I2D2B5"/>
<dbReference type="InterPro" id="IPR048254">
    <property type="entry name" value="CDP_ALCOHOL_P_TRANSF_CS"/>
</dbReference>
<dbReference type="Pfam" id="PF01066">
    <property type="entry name" value="CDP-OH_P_transf"/>
    <property type="match status" value="1"/>
</dbReference>
<feature type="transmembrane region" description="Helical" evidence="12">
    <location>
        <begin position="12"/>
        <end position="29"/>
    </location>
</feature>
<dbReference type="GO" id="GO:0016780">
    <property type="term" value="F:phosphotransferase activity, for other substituted phosphate groups"/>
    <property type="evidence" value="ECO:0007669"/>
    <property type="project" value="InterPro"/>
</dbReference>
<dbReference type="RefSeq" id="WP_010527740.1">
    <property type="nucleotide sequence ID" value="NZ_AFSL01000060.1"/>
</dbReference>
<proteinExistence type="inferred from homology"/>
<dbReference type="PROSITE" id="PS00379">
    <property type="entry name" value="CDP_ALCOHOL_P_TRANSF"/>
    <property type="match status" value="1"/>
</dbReference>
<keyword evidence="8 12" id="KW-0472">Membrane</keyword>
<dbReference type="AlphaFoldDB" id="A0A1I2D2B5"/>
<reference evidence="13 14" key="1">
    <citation type="submission" date="2016-10" db="EMBL/GenBank/DDBJ databases">
        <authorList>
            <person name="de Groot N.N."/>
        </authorList>
    </citation>
    <scope>NUCLEOTIDE SEQUENCE [LARGE SCALE GENOMIC DNA]</scope>
    <source>
        <strain evidence="13 14">DSM 19012</strain>
    </source>
</reference>
<gene>
    <name evidence="13" type="ORF">SAMN05444380_11788</name>
</gene>
<accession>A0A1I2D2B5</accession>
<dbReference type="STRING" id="385682.SAMN05444380_11788"/>